<feature type="domain" description="HTH luxR-type" evidence="1">
    <location>
        <begin position="42"/>
        <end position="99"/>
    </location>
</feature>
<evidence type="ECO:0000313" key="2">
    <source>
        <dbReference type="EMBL" id="MFC5395273.1"/>
    </source>
</evidence>
<dbReference type="PRINTS" id="PR00038">
    <property type="entry name" value="HTHLUXR"/>
</dbReference>
<dbReference type="InterPro" id="IPR036388">
    <property type="entry name" value="WH-like_DNA-bd_sf"/>
</dbReference>
<dbReference type="Gene3D" id="1.10.10.10">
    <property type="entry name" value="Winged helix-like DNA-binding domain superfamily/Winged helix DNA-binding domain"/>
    <property type="match status" value="1"/>
</dbReference>
<dbReference type="Pfam" id="PF00196">
    <property type="entry name" value="GerE"/>
    <property type="match status" value="1"/>
</dbReference>
<accession>A0ABW0HDH5</accession>
<dbReference type="RefSeq" id="WP_291680007.1">
    <property type="nucleotide sequence ID" value="NZ_JBHSLV010000043.1"/>
</dbReference>
<dbReference type="CDD" id="cd06170">
    <property type="entry name" value="LuxR_C_like"/>
    <property type="match status" value="1"/>
</dbReference>
<proteinExistence type="predicted"/>
<evidence type="ECO:0000313" key="3">
    <source>
        <dbReference type="Proteomes" id="UP001596104"/>
    </source>
</evidence>
<name>A0ABW0HDH5_9HYPH</name>
<dbReference type="Proteomes" id="UP001596104">
    <property type="component" value="Unassembled WGS sequence"/>
</dbReference>
<sequence length="128" mass="14503">MTVIAPELSISIGHRRHGRRRGPKVGLSSNYLPEEREFRERIRSLSDGHLEVLALTALGYLNKQIAWVRGSSEATVKSQQKEILRRLGLRSRTQAAVQFAIYCERLRVSMGPEFAIERQAEPFCPSLA</sequence>
<organism evidence="2 3">
    <name type="scientific">Bosea vestrisii</name>
    <dbReference type="NCBI Taxonomy" id="151416"/>
    <lineage>
        <taxon>Bacteria</taxon>
        <taxon>Pseudomonadati</taxon>
        <taxon>Pseudomonadota</taxon>
        <taxon>Alphaproteobacteria</taxon>
        <taxon>Hyphomicrobiales</taxon>
        <taxon>Boseaceae</taxon>
        <taxon>Bosea</taxon>
    </lineage>
</organism>
<dbReference type="InterPro" id="IPR016032">
    <property type="entry name" value="Sig_transdc_resp-reg_C-effctor"/>
</dbReference>
<gene>
    <name evidence="2" type="ORF">ACFPPC_21825</name>
</gene>
<dbReference type="SUPFAM" id="SSF46894">
    <property type="entry name" value="C-terminal effector domain of the bipartite response regulators"/>
    <property type="match status" value="1"/>
</dbReference>
<evidence type="ECO:0000259" key="1">
    <source>
        <dbReference type="SMART" id="SM00421"/>
    </source>
</evidence>
<dbReference type="EMBL" id="JBHSLV010000043">
    <property type="protein sequence ID" value="MFC5395273.1"/>
    <property type="molecule type" value="Genomic_DNA"/>
</dbReference>
<dbReference type="SMART" id="SM00421">
    <property type="entry name" value="HTH_LUXR"/>
    <property type="match status" value="1"/>
</dbReference>
<comment type="caution">
    <text evidence="2">The sequence shown here is derived from an EMBL/GenBank/DDBJ whole genome shotgun (WGS) entry which is preliminary data.</text>
</comment>
<protein>
    <submittedName>
        <fullName evidence="2">Helix-turn-helix transcriptional regulator</fullName>
    </submittedName>
</protein>
<keyword evidence="3" id="KW-1185">Reference proteome</keyword>
<reference evidence="3" key="1">
    <citation type="journal article" date="2019" name="Int. J. Syst. Evol. Microbiol.">
        <title>The Global Catalogue of Microorganisms (GCM) 10K type strain sequencing project: providing services to taxonomists for standard genome sequencing and annotation.</title>
        <authorList>
            <consortium name="The Broad Institute Genomics Platform"/>
            <consortium name="The Broad Institute Genome Sequencing Center for Infectious Disease"/>
            <person name="Wu L."/>
            <person name="Ma J."/>
        </authorList>
    </citation>
    <scope>NUCLEOTIDE SEQUENCE [LARGE SCALE GENOMIC DNA]</scope>
    <source>
        <strain evidence="3">CGMCC 1.16326</strain>
    </source>
</reference>
<dbReference type="InterPro" id="IPR000792">
    <property type="entry name" value="Tscrpt_reg_LuxR_C"/>
</dbReference>